<dbReference type="InterPro" id="IPR038765">
    <property type="entry name" value="Papain-like_cys_pep_sf"/>
</dbReference>
<dbReference type="PANTHER" id="PTHR11786">
    <property type="entry name" value="N-HYDROXYARYLAMINE O-ACETYLTRANSFERASE"/>
    <property type="match status" value="1"/>
</dbReference>
<organism evidence="2 3">
    <name type="scientific">Conidiobolus coronatus (strain ATCC 28846 / CBS 209.66 / NRRL 28638)</name>
    <name type="common">Delacroixia coronata</name>
    <dbReference type="NCBI Taxonomy" id="796925"/>
    <lineage>
        <taxon>Eukaryota</taxon>
        <taxon>Fungi</taxon>
        <taxon>Fungi incertae sedis</taxon>
        <taxon>Zoopagomycota</taxon>
        <taxon>Entomophthoromycotina</taxon>
        <taxon>Entomophthoromycetes</taxon>
        <taxon>Entomophthorales</taxon>
        <taxon>Ancylistaceae</taxon>
        <taxon>Conidiobolus</taxon>
    </lineage>
</organism>
<dbReference type="InterPro" id="IPR001447">
    <property type="entry name" value="Arylamine_N-AcTrfase"/>
</dbReference>
<accession>A0A137P2R7</accession>
<evidence type="ECO:0000256" key="1">
    <source>
        <dbReference type="ARBA" id="ARBA00006547"/>
    </source>
</evidence>
<protein>
    <submittedName>
        <fullName evidence="2">Cysteine proteinase</fullName>
    </submittedName>
</protein>
<proteinExistence type="inferred from homology"/>
<keyword evidence="3" id="KW-1185">Reference proteome</keyword>
<comment type="similarity">
    <text evidence="1">Belongs to the arylamine N-acetyltransferase family.</text>
</comment>
<evidence type="ECO:0000313" key="2">
    <source>
        <dbReference type="EMBL" id="KXN69221.1"/>
    </source>
</evidence>
<evidence type="ECO:0000313" key="3">
    <source>
        <dbReference type="Proteomes" id="UP000070444"/>
    </source>
</evidence>
<dbReference type="Gene3D" id="3.30.2140.20">
    <property type="match status" value="1"/>
</dbReference>
<dbReference type="InterPro" id="IPR053710">
    <property type="entry name" value="Arylamine_NAT_domain_sf"/>
</dbReference>
<reference evidence="2 3" key="1">
    <citation type="journal article" date="2015" name="Genome Biol. Evol.">
        <title>Phylogenomic analyses indicate that early fungi evolved digesting cell walls of algal ancestors of land plants.</title>
        <authorList>
            <person name="Chang Y."/>
            <person name="Wang S."/>
            <person name="Sekimoto S."/>
            <person name="Aerts A.L."/>
            <person name="Choi C."/>
            <person name="Clum A."/>
            <person name="LaButti K.M."/>
            <person name="Lindquist E.A."/>
            <person name="Yee Ngan C."/>
            <person name="Ohm R.A."/>
            <person name="Salamov A.A."/>
            <person name="Grigoriev I.V."/>
            <person name="Spatafora J.W."/>
            <person name="Berbee M.L."/>
        </authorList>
    </citation>
    <scope>NUCLEOTIDE SEQUENCE [LARGE SCALE GENOMIC DNA]</scope>
    <source>
        <strain evidence="2 3">NRRL 28638</strain>
    </source>
</reference>
<dbReference type="OrthoDB" id="10260017at2759"/>
<dbReference type="SUPFAM" id="SSF54001">
    <property type="entry name" value="Cysteine proteinases"/>
    <property type="match status" value="1"/>
</dbReference>
<dbReference type="STRING" id="796925.A0A137P2R7"/>
<sequence>MTVSWNKQYSKDQLSKYLTRINYFKEGEVFNDNILPSLDTLRRIIRCHTTSIPYGNLSFHYYKSVTQSETHEPANFLDRTTTSGVSVHLEDIYNKLVIEKRDGYCFENNLLCSYMLLAIGFNLYISGSKIVQSLVWDQHQKVELTPMIHCCLIVELDGQDYMADVGLRLGISSEPLLMREGVVTQTNPLIEHRLVRTSYPEELVGCTNSKYTPWVLEAKYKRIPNTRYHPRNDWSPITYTTPFPIYLNDIQALNTFVVNDDSVIFRKLITMAINTPSGYINLNNQTLRIFTEFGVEKIDLNTEMERRLAYLKYFGVNLSLDLIEHLPN</sequence>
<dbReference type="AlphaFoldDB" id="A0A137P2R7"/>
<dbReference type="PANTHER" id="PTHR11786:SF0">
    <property type="entry name" value="ARYLAMINE N-ACETYLTRANSFERASE 4-RELATED"/>
    <property type="match status" value="1"/>
</dbReference>
<name>A0A137P2R7_CONC2</name>
<gene>
    <name evidence="2" type="ORF">CONCODRAFT_8386</name>
</gene>
<dbReference type="Pfam" id="PF00797">
    <property type="entry name" value="Acetyltransf_2"/>
    <property type="match status" value="1"/>
</dbReference>
<dbReference type="GO" id="GO:0016407">
    <property type="term" value="F:acetyltransferase activity"/>
    <property type="evidence" value="ECO:0007669"/>
    <property type="project" value="InterPro"/>
</dbReference>
<dbReference type="Proteomes" id="UP000070444">
    <property type="component" value="Unassembled WGS sequence"/>
</dbReference>
<dbReference type="EMBL" id="KQ964543">
    <property type="protein sequence ID" value="KXN69221.1"/>
    <property type="molecule type" value="Genomic_DNA"/>
</dbReference>